<dbReference type="InterPro" id="IPR048471">
    <property type="entry name" value="M3K"/>
</dbReference>
<dbReference type="AlphaFoldDB" id="A0A1V0N3F3"/>
<name>A0A1V0N3F3_9ARCH</name>
<dbReference type="GeneID" id="16026006"/>
<dbReference type="Gene3D" id="3.30.70.890">
    <property type="entry name" value="GHMP kinase, C-terminal domain"/>
    <property type="match status" value="1"/>
</dbReference>
<dbReference type="OrthoDB" id="275333at2157"/>
<dbReference type="InterPro" id="IPR036554">
    <property type="entry name" value="GHMP_kinase_C_sf"/>
</dbReference>
<dbReference type="InterPro" id="IPR053859">
    <property type="entry name" value="MVD-like_N"/>
</dbReference>
<dbReference type="InterPro" id="IPR048470">
    <property type="entry name" value="M3K_C"/>
</dbReference>
<dbReference type="RefSeq" id="WP_009887886.1">
    <property type="nucleotide sequence ID" value="NZ_CP015363.1"/>
</dbReference>
<dbReference type="KEGG" id="fai:FAD_0787"/>
<feature type="domain" description="Mevalonate-3-kinase C-terminal" evidence="3">
    <location>
        <begin position="189"/>
        <end position="293"/>
    </location>
</feature>
<dbReference type="SUPFAM" id="SSF55060">
    <property type="entry name" value="GHMP Kinase, C-terminal domain"/>
    <property type="match status" value="1"/>
</dbReference>
<evidence type="ECO:0000313" key="5">
    <source>
        <dbReference type="EMBL" id="ARD84690.1"/>
    </source>
</evidence>
<dbReference type="Pfam" id="PF21433">
    <property type="entry name" value="M3K_C"/>
    <property type="match status" value="1"/>
</dbReference>
<evidence type="ECO:0000256" key="1">
    <source>
        <dbReference type="ARBA" id="ARBA00011738"/>
    </source>
</evidence>
<sequence>MEKYYVEVKAYPTIGILLLGGVSDNKKRLPRHTTAGIAYTGLDDDIYVKTDLYLSNQKSGIINGKEVSPDSPRSPFVVIDKYRHEILMRHPEYSEVSFVSENKNVISGSSDAGAAAIGECIQSIFEYNINIFNFENDLQQISESAGRSMFGGFTINHANGKESLTDEILGPEDFEDFVIVACKFSEDRKPSDTIHSNIINHEKYAERVKNSELRAKELEKMADSGDIKGIFEAGEKDTQEYHSMLREVGVSIITDEMQRLIEKVEELKAEFWNAYIVTGGTNVFVAVERKNMEKMKNAAMEFKCTPVYLKVAGKPDVISKNF</sequence>
<keyword evidence="2" id="KW-0414">Isoprene biosynthesis</keyword>
<dbReference type="Gene3D" id="3.30.230.10">
    <property type="match status" value="1"/>
</dbReference>
<reference evidence="5 6" key="1">
    <citation type="submission" date="2011-10" db="EMBL/GenBank/DDBJ databases">
        <title>Metabolic and evolutionary patterns in the extreme acidophile Ferroplasma acidiphilum.</title>
        <authorList>
            <person name="Golyshina O.V."/>
            <person name="Kozyavkin S.A."/>
            <person name="Tatusov R.L."/>
            <person name="Slesarev A.I."/>
            <person name="Golyshin P.N."/>
        </authorList>
    </citation>
    <scope>NUCLEOTIDE SEQUENCE [LARGE SCALE GENOMIC DNA]</scope>
    <source>
        <strain evidence="6">Y</strain>
    </source>
</reference>
<dbReference type="InterPro" id="IPR020568">
    <property type="entry name" value="Ribosomal_Su5_D2-typ_SF"/>
</dbReference>
<comment type="subunit">
    <text evidence="1">Homodimer.</text>
</comment>
<protein>
    <submittedName>
        <fullName evidence="5">Diphosphomevalonate decarboxylase</fullName>
    </submittedName>
</protein>
<accession>A0A1V0N3F3</accession>
<dbReference type="GeneID" id="31676289"/>
<evidence type="ECO:0000259" key="3">
    <source>
        <dbReference type="Pfam" id="PF21433"/>
    </source>
</evidence>
<dbReference type="NCBIfam" id="NF040848">
    <property type="entry name" value="mev_kinase"/>
    <property type="match status" value="1"/>
</dbReference>
<dbReference type="GO" id="GO:0008299">
    <property type="term" value="P:isoprenoid biosynthetic process"/>
    <property type="evidence" value="ECO:0007669"/>
    <property type="project" value="UniProtKB-KW"/>
</dbReference>
<dbReference type="STRING" id="74969.FAD_0787"/>
<dbReference type="SUPFAM" id="SSF54211">
    <property type="entry name" value="Ribosomal protein S5 domain 2-like"/>
    <property type="match status" value="1"/>
</dbReference>
<dbReference type="Pfam" id="PF22700">
    <property type="entry name" value="MVD-like_N"/>
    <property type="match status" value="1"/>
</dbReference>
<dbReference type="InterPro" id="IPR014721">
    <property type="entry name" value="Ribsml_uS5_D2-typ_fold_subgr"/>
</dbReference>
<dbReference type="EMBL" id="CP015363">
    <property type="protein sequence ID" value="ARD84690.1"/>
    <property type="molecule type" value="Genomic_DNA"/>
</dbReference>
<dbReference type="Proteomes" id="UP000192050">
    <property type="component" value="Chromosome"/>
</dbReference>
<organism evidence="5 6">
    <name type="scientific">Ferroplasma acidiphilum</name>
    <dbReference type="NCBI Taxonomy" id="74969"/>
    <lineage>
        <taxon>Archaea</taxon>
        <taxon>Methanobacteriati</taxon>
        <taxon>Thermoplasmatota</taxon>
        <taxon>Thermoplasmata</taxon>
        <taxon>Thermoplasmatales</taxon>
        <taxon>Ferroplasmaceae</taxon>
        <taxon>Ferroplasma</taxon>
    </lineage>
</organism>
<proteinExistence type="predicted"/>
<gene>
    <name evidence="5" type="ORF">FAD_0787</name>
</gene>
<evidence type="ECO:0000313" key="6">
    <source>
        <dbReference type="Proteomes" id="UP000192050"/>
    </source>
</evidence>
<evidence type="ECO:0000259" key="4">
    <source>
        <dbReference type="Pfam" id="PF22700"/>
    </source>
</evidence>
<feature type="domain" description="Diphosphomevalonate decarboxylase-like N-terminal" evidence="4">
    <location>
        <begin position="10"/>
        <end position="161"/>
    </location>
</feature>
<evidence type="ECO:0000256" key="2">
    <source>
        <dbReference type="ARBA" id="ARBA00023229"/>
    </source>
</evidence>
<keyword evidence="6" id="KW-1185">Reference proteome</keyword>